<gene>
    <name evidence="2" type="ORF">FHR34_003335</name>
</gene>
<organism evidence="2 3">
    <name type="scientific">Kitasatospora kifunensis</name>
    <name type="common">Streptomyces kifunensis</name>
    <dbReference type="NCBI Taxonomy" id="58351"/>
    <lineage>
        <taxon>Bacteria</taxon>
        <taxon>Bacillati</taxon>
        <taxon>Actinomycetota</taxon>
        <taxon>Actinomycetes</taxon>
        <taxon>Kitasatosporales</taxon>
        <taxon>Streptomycetaceae</taxon>
        <taxon>Kitasatospora</taxon>
    </lineage>
</organism>
<dbReference type="EMBL" id="JACHJV010000001">
    <property type="protein sequence ID" value="MBB4924342.1"/>
    <property type="molecule type" value="Genomic_DNA"/>
</dbReference>
<dbReference type="Proteomes" id="UP000540506">
    <property type="component" value="Unassembled WGS sequence"/>
</dbReference>
<accession>A0A7W7VVF8</accession>
<evidence type="ECO:0000256" key="1">
    <source>
        <dbReference type="SAM" id="MobiDB-lite"/>
    </source>
</evidence>
<feature type="region of interest" description="Disordered" evidence="1">
    <location>
        <begin position="82"/>
        <end position="145"/>
    </location>
</feature>
<name>A0A7W7VVF8_KITKI</name>
<evidence type="ECO:0000313" key="3">
    <source>
        <dbReference type="Proteomes" id="UP000540506"/>
    </source>
</evidence>
<proteinExistence type="predicted"/>
<sequence length="145" mass="15522">MAVSSAVHDSPQEADRAFAALRGDAAELTARITHVRDGIGWIWVVPSPRGVPEARSNRAYERYATCQNAFRRFVALLERQAAGRPQGPLGGVRERSPEPEIEPEAEAEAEAEVGAEIEAEAEVETEPGPGPDHGPVRSSRSGGDV</sequence>
<keyword evidence="3" id="KW-1185">Reference proteome</keyword>
<feature type="compositionally biased region" description="Acidic residues" evidence="1">
    <location>
        <begin position="99"/>
        <end position="125"/>
    </location>
</feature>
<dbReference type="AlphaFoldDB" id="A0A7W7VVF8"/>
<evidence type="ECO:0000313" key="2">
    <source>
        <dbReference type="EMBL" id="MBB4924342.1"/>
    </source>
</evidence>
<reference evidence="2 3" key="1">
    <citation type="submission" date="2020-08" db="EMBL/GenBank/DDBJ databases">
        <title>Sequencing the genomes of 1000 actinobacteria strains.</title>
        <authorList>
            <person name="Klenk H.-P."/>
        </authorList>
    </citation>
    <scope>NUCLEOTIDE SEQUENCE [LARGE SCALE GENOMIC DNA]</scope>
    <source>
        <strain evidence="2 3">DSM 41654</strain>
    </source>
</reference>
<protein>
    <submittedName>
        <fullName evidence="2">Uncharacterized protein</fullName>
    </submittedName>
</protein>
<comment type="caution">
    <text evidence="2">The sequence shown here is derived from an EMBL/GenBank/DDBJ whole genome shotgun (WGS) entry which is preliminary data.</text>
</comment>